<sequence length="292" mass="32730">MSRNDRSSGSKYGGRQGGGERKKSHARGNSPVNREERAEKSTARGNAPIPKKQGDKTDGIRLNKYIANSGMCSRRDADIYIAAGNVTVNGEVVTEMGHKVKLTDEVKFDGRRIKPEKPEYVLLNKPKGFYVTGNVEKNNRTVMDLIANASKSKLDPVGKLDTQATGLMFFTNDGKMAKNLANPKNGLRQIYHLELNKEVSYEDLQKIKEGVTLEDGKVNVTDISYIENKPKREVGIELRSTKNHVVQRIFKSLNYEVVKLDRVVYGGLTKKDLPRGHWRVLSKQEIINMGNL</sequence>
<dbReference type="Pfam" id="PF00849">
    <property type="entry name" value="PseudoU_synth_2"/>
    <property type="match status" value="1"/>
</dbReference>
<reference evidence="6" key="2">
    <citation type="submission" date="2020-09" db="EMBL/GenBank/DDBJ databases">
        <authorList>
            <person name="Sun Q."/>
            <person name="Kim S."/>
        </authorList>
    </citation>
    <scope>NUCLEOTIDE SEQUENCE</scope>
    <source>
        <strain evidence="6">KCTC 12719</strain>
    </source>
</reference>
<dbReference type="InterPro" id="IPR006145">
    <property type="entry name" value="PsdUridine_synth_RsuA/RluA"/>
</dbReference>
<dbReference type="InterPro" id="IPR042092">
    <property type="entry name" value="PsdUridine_s_RsuA/RluB/E/F_cat"/>
</dbReference>
<dbReference type="Pfam" id="PF01479">
    <property type="entry name" value="S4"/>
    <property type="match status" value="1"/>
</dbReference>
<evidence type="ECO:0000256" key="2">
    <source>
        <dbReference type="ARBA" id="ARBA00023235"/>
    </source>
</evidence>
<feature type="compositionally biased region" description="Basic and acidic residues" evidence="4">
    <location>
        <begin position="33"/>
        <end position="42"/>
    </location>
</feature>
<evidence type="ECO:0000256" key="3">
    <source>
        <dbReference type="PROSITE-ProRule" id="PRU00182"/>
    </source>
</evidence>
<dbReference type="GO" id="GO:0000455">
    <property type="term" value="P:enzyme-directed rRNA pseudouridine synthesis"/>
    <property type="evidence" value="ECO:0007669"/>
    <property type="project" value="UniProtKB-ARBA"/>
</dbReference>
<evidence type="ECO:0000256" key="4">
    <source>
        <dbReference type="SAM" id="MobiDB-lite"/>
    </source>
</evidence>
<dbReference type="PANTHER" id="PTHR47683">
    <property type="entry name" value="PSEUDOURIDINE SYNTHASE FAMILY PROTEIN-RELATED"/>
    <property type="match status" value="1"/>
</dbReference>
<comment type="similarity">
    <text evidence="1">Belongs to the pseudouridine synthase RsuA family.</text>
</comment>
<dbReference type="SMART" id="SM00363">
    <property type="entry name" value="S4"/>
    <property type="match status" value="1"/>
</dbReference>
<dbReference type="InterPro" id="IPR002942">
    <property type="entry name" value="S4_RNA-bd"/>
</dbReference>
<keyword evidence="3" id="KW-0694">RNA-binding</keyword>
<dbReference type="InterPro" id="IPR020094">
    <property type="entry name" value="TruA/RsuA/RluB/E/F_N"/>
</dbReference>
<name>A0A918SH31_9FLAO</name>
<gene>
    <name evidence="6" type="ORF">GCM10007103_25220</name>
</gene>
<dbReference type="InterPro" id="IPR050343">
    <property type="entry name" value="RsuA_PseudoU_synthase"/>
</dbReference>
<reference evidence="6" key="1">
    <citation type="journal article" date="2014" name="Int. J. Syst. Evol. Microbiol.">
        <title>Complete genome sequence of Corynebacterium casei LMG S-19264T (=DSM 44701T), isolated from a smear-ripened cheese.</title>
        <authorList>
            <consortium name="US DOE Joint Genome Institute (JGI-PGF)"/>
            <person name="Walter F."/>
            <person name="Albersmeier A."/>
            <person name="Kalinowski J."/>
            <person name="Ruckert C."/>
        </authorList>
    </citation>
    <scope>NUCLEOTIDE SEQUENCE</scope>
    <source>
        <strain evidence="6">KCTC 12719</strain>
    </source>
</reference>
<dbReference type="InterPro" id="IPR020103">
    <property type="entry name" value="PsdUridine_synth_cat_dom_sf"/>
</dbReference>
<dbReference type="GO" id="GO:0120159">
    <property type="term" value="F:rRNA pseudouridine synthase activity"/>
    <property type="evidence" value="ECO:0007669"/>
    <property type="project" value="UniProtKB-ARBA"/>
</dbReference>
<feature type="region of interest" description="Disordered" evidence="4">
    <location>
        <begin position="1"/>
        <end position="57"/>
    </location>
</feature>
<keyword evidence="7" id="KW-1185">Reference proteome</keyword>
<feature type="domain" description="RNA-binding S4" evidence="5">
    <location>
        <begin position="60"/>
        <end position="119"/>
    </location>
</feature>
<dbReference type="AlphaFoldDB" id="A0A918SH31"/>
<dbReference type="PANTHER" id="PTHR47683:SF2">
    <property type="entry name" value="RNA-BINDING S4 DOMAIN-CONTAINING PROTEIN"/>
    <property type="match status" value="1"/>
</dbReference>
<dbReference type="EMBL" id="BMXB01000011">
    <property type="protein sequence ID" value="GHA42995.1"/>
    <property type="molecule type" value="Genomic_DNA"/>
</dbReference>
<dbReference type="Gene3D" id="3.30.70.580">
    <property type="entry name" value="Pseudouridine synthase I, catalytic domain, N-terminal subdomain"/>
    <property type="match status" value="1"/>
</dbReference>
<organism evidence="6 7">
    <name type="scientific">Salinimicrobium marinum</name>
    <dbReference type="NCBI Taxonomy" id="680283"/>
    <lineage>
        <taxon>Bacteria</taxon>
        <taxon>Pseudomonadati</taxon>
        <taxon>Bacteroidota</taxon>
        <taxon>Flavobacteriia</taxon>
        <taxon>Flavobacteriales</taxon>
        <taxon>Flavobacteriaceae</taxon>
        <taxon>Salinimicrobium</taxon>
    </lineage>
</organism>
<dbReference type="SUPFAM" id="SSF55174">
    <property type="entry name" value="Alpha-L RNA-binding motif"/>
    <property type="match status" value="1"/>
</dbReference>
<dbReference type="NCBIfam" id="TIGR00093">
    <property type="entry name" value="pseudouridine synthase"/>
    <property type="match status" value="1"/>
</dbReference>
<dbReference type="PROSITE" id="PS50889">
    <property type="entry name" value="S4"/>
    <property type="match status" value="1"/>
</dbReference>
<dbReference type="RefSeq" id="WP_189605128.1">
    <property type="nucleotide sequence ID" value="NZ_BMXB01000011.1"/>
</dbReference>
<keyword evidence="2" id="KW-0413">Isomerase</keyword>
<evidence type="ECO:0000313" key="7">
    <source>
        <dbReference type="Proteomes" id="UP000610456"/>
    </source>
</evidence>
<proteinExistence type="inferred from homology"/>
<dbReference type="GO" id="GO:0003723">
    <property type="term" value="F:RNA binding"/>
    <property type="evidence" value="ECO:0007669"/>
    <property type="project" value="UniProtKB-KW"/>
</dbReference>
<dbReference type="FunFam" id="3.10.290.10:FF:000003">
    <property type="entry name" value="Pseudouridine synthase"/>
    <property type="match status" value="1"/>
</dbReference>
<accession>A0A918SH31</accession>
<evidence type="ECO:0000256" key="1">
    <source>
        <dbReference type="ARBA" id="ARBA00008348"/>
    </source>
</evidence>
<dbReference type="SUPFAM" id="SSF55120">
    <property type="entry name" value="Pseudouridine synthase"/>
    <property type="match status" value="1"/>
</dbReference>
<dbReference type="Gene3D" id="3.30.70.1560">
    <property type="entry name" value="Alpha-L RNA-binding motif"/>
    <property type="match status" value="1"/>
</dbReference>
<dbReference type="CDD" id="cd00165">
    <property type="entry name" value="S4"/>
    <property type="match status" value="1"/>
</dbReference>
<comment type="caution">
    <text evidence="6">The sequence shown here is derived from an EMBL/GenBank/DDBJ whole genome shotgun (WGS) entry which is preliminary data.</text>
</comment>
<dbReference type="Proteomes" id="UP000610456">
    <property type="component" value="Unassembled WGS sequence"/>
</dbReference>
<dbReference type="InterPro" id="IPR000748">
    <property type="entry name" value="PsdUridine_synth_RsuA/RluB/E/F"/>
</dbReference>
<protein>
    <submittedName>
        <fullName evidence="6">Pseudouridylate synthase</fullName>
    </submittedName>
</protein>
<evidence type="ECO:0000259" key="5">
    <source>
        <dbReference type="SMART" id="SM00363"/>
    </source>
</evidence>
<evidence type="ECO:0000313" key="6">
    <source>
        <dbReference type="EMBL" id="GHA42995.1"/>
    </source>
</evidence>
<dbReference type="Gene3D" id="3.10.290.10">
    <property type="entry name" value="RNA-binding S4 domain"/>
    <property type="match status" value="1"/>
</dbReference>
<dbReference type="InterPro" id="IPR036986">
    <property type="entry name" value="S4_RNA-bd_sf"/>
</dbReference>